<evidence type="ECO:0000259" key="1">
    <source>
        <dbReference type="Pfam" id="PF00931"/>
    </source>
</evidence>
<dbReference type="Gene3D" id="1.10.8.430">
    <property type="entry name" value="Helical domain of apoptotic protease-activating factors"/>
    <property type="match status" value="1"/>
</dbReference>
<protein>
    <recommendedName>
        <fullName evidence="1">NB-ARC domain-containing protein</fullName>
    </recommendedName>
</protein>
<gene>
    <name evidence="2" type="ORF">QYE76_058792</name>
</gene>
<dbReference type="InterPro" id="IPR002182">
    <property type="entry name" value="NB-ARC"/>
</dbReference>
<dbReference type="PANTHER" id="PTHR23155">
    <property type="entry name" value="DISEASE RESISTANCE PROTEIN RP"/>
    <property type="match status" value="1"/>
</dbReference>
<organism evidence="2 3">
    <name type="scientific">Lolium multiflorum</name>
    <name type="common">Italian ryegrass</name>
    <name type="synonym">Lolium perenne subsp. multiflorum</name>
    <dbReference type="NCBI Taxonomy" id="4521"/>
    <lineage>
        <taxon>Eukaryota</taxon>
        <taxon>Viridiplantae</taxon>
        <taxon>Streptophyta</taxon>
        <taxon>Embryophyta</taxon>
        <taxon>Tracheophyta</taxon>
        <taxon>Spermatophyta</taxon>
        <taxon>Magnoliopsida</taxon>
        <taxon>Liliopsida</taxon>
        <taxon>Poales</taxon>
        <taxon>Poaceae</taxon>
        <taxon>BOP clade</taxon>
        <taxon>Pooideae</taxon>
        <taxon>Poodae</taxon>
        <taxon>Poeae</taxon>
        <taxon>Poeae Chloroplast Group 2 (Poeae type)</taxon>
        <taxon>Loliodinae</taxon>
        <taxon>Loliinae</taxon>
        <taxon>Lolium</taxon>
    </lineage>
</organism>
<sequence>MIFLLVLDIITEVPITTYEIIILLWEFSAHLVARILFLVMTSGKQSVSKTRRRHRMMMKHPSVWGMDDYNCKVDKFLENELPDDPILGLWGISGVGKTRLLLHIGACYDDADSPFRHIIAFKDGAVRDMQHYLAAFLNMDWNTMSSSQEHCRANIIAERLKHDSFLLLLDDVQDGDLDLASIGLPMPLGHNQKVILTSKSQAVCARMGCNRANTVEMKCLGEEDAWNLFQYKTGVEITEANAEIHEFAKLMVSACGGLPGAIWSVGTAVAGVTCCELHPDDWWYAYERFKANELPGCSGLVT</sequence>
<dbReference type="PRINTS" id="PR00364">
    <property type="entry name" value="DISEASERSIST"/>
</dbReference>
<evidence type="ECO:0000313" key="3">
    <source>
        <dbReference type="Proteomes" id="UP001231189"/>
    </source>
</evidence>
<dbReference type="AlphaFoldDB" id="A0AAD8T659"/>
<name>A0AAD8T659_LOLMU</name>
<reference evidence="2" key="1">
    <citation type="submission" date="2023-07" db="EMBL/GenBank/DDBJ databases">
        <title>A chromosome-level genome assembly of Lolium multiflorum.</title>
        <authorList>
            <person name="Chen Y."/>
            <person name="Copetti D."/>
            <person name="Kolliker R."/>
            <person name="Studer B."/>
        </authorList>
    </citation>
    <scope>NUCLEOTIDE SEQUENCE</scope>
    <source>
        <strain evidence="2">02402/16</strain>
        <tissue evidence="2">Leaf</tissue>
    </source>
</reference>
<dbReference type="GO" id="GO:0043531">
    <property type="term" value="F:ADP binding"/>
    <property type="evidence" value="ECO:0007669"/>
    <property type="project" value="InterPro"/>
</dbReference>
<comment type="caution">
    <text evidence="2">The sequence shown here is derived from an EMBL/GenBank/DDBJ whole genome shotgun (WGS) entry which is preliminary data.</text>
</comment>
<feature type="domain" description="NB-ARC" evidence="1">
    <location>
        <begin position="74"/>
        <end position="233"/>
    </location>
</feature>
<dbReference type="Proteomes" id="UP001231189">
    <property type="component" value="Unassembled WGS sequence"/>
</dbReference>
<accession>A0AAD8T659</accession>
<evidence type="ECO:0000313" key="2">
    <source>
        <dbReference type="EMBL" id="KAK1670633.1"/>
    </source>
</evidence>
<dbReference type="Gene3D" id="3.40.50.300">
    <property type="entry name" value="P-loop containing nucleotide triphosphate hydrolases"/>
    <property type="match status" value="1"/>
</dbReference>
<keyword evidence="3" id="KW-1185">Reference proteome</keyword>
<dbReference type="InterPro" id="IPR044974">
    <property type="entry name" value="Disease_R_plants"/>
</dbReference>
<dbReference type="InterPro" id="IPR042197">
    <property type="entry name" value="Apaf_helical"/>
</dbReference>
<dbReference type="PANTHER" id="PTHR23155:SF1224">
    <property type="entry name" value="OS09G0272900 PROTEIN"/>
    <property type="match status" value="1"/>
</dbReference>
<dbReference type="EMBL" id="JAUUTY010000003">
    <property type="protein sequence ID" value="KAK1670633.1"/>
    <property type="molecule type" value="Genomic_DNA"/>
</dbReference>
<dbReference type="GO" id="GO:0098542">
    <property type="term" value="P:defense response to other organism"/>
    <property type="evidence" value="ECO:0007669"/>
    <property type="project" value="TreeGrafter"/>
</dbReference>
<dbReference type="InterPro" id="IPR027417">
    <property type="entry name" value="P-loop_NTPase"/>
</dbReference>
<dbReference type="Pfam" id="PF00931">
    <property type="entry name" value="NB-ARC"/>
    <property type="match status" value="1"/>
</dbReference>
<dbReference type="SUPFAM" id="SSF52540">
    <property type="entry name" value="P-loop containing nucleoside triphosphate hydrolases"/>
    <property type="match status" value="1"/>
</dbReference>
<proteinExistence type="predicted"/>